<dbReference type="Pfam" id="PF07478">
    <property type="entry name" value="Dala_Dala_lig_C"/>
    <property type="match status" value="1"/>
</dbReference>
<dbReference type="InterPro" id="IPR016185">
    <property type="entry name" value="PreATP-grasp_dom_sf"/>
</dbReference>
<dbReference type="InterPro" id="IPR011761">
    <property type="entry name" value="ATP-grasp"/>
</dbReference>
<dbReference type="InterPro" id="IPR011127">
    <property type="entry name" value="Dala_Dala_lig_N"/>
</dbReference>
<organism evidence="6 7">
    <name type="scientific">Candidatus Giovannonibacteria bacterium GW2011_GWA2_53_7</name>
    <dbReference type="NCBI Taxonomy" id="1618650"/>
    <lineage>
        <taxon>Bacteria</taxon>
        <taxon>Candidatus Giovannoniibacteriota</taxon>
    </lineage>
</organism>
<gene>
    <name evidence="6" type="ORF">UY81_C0021G0014</name>
</gene>
<keyword evidence="3" id="KW-0961">Cell wall biogenesis/degradation</keyword>
<evidence type="ECO:0000256" key="4">
    <source>
        <dbReference type="PROSITE-ProRule" id="PRU00409"/>
    </source>
</evidence>
<dbReference type="PANTHER" id="PTHR23132:SF23">
    <property type="entry name" value="D-ALANINE--D-ALANINE LIGASE B"/>
    <property type="match status" value="1"/>
</dbReference>
<dbReference type="GO" id="GO:0071555">
    <property type="term" value="P:cell wall organization"/>
    <property type="evidence" value="ECO:0007669"/>
    <property type="project" value="UniProtKB-KW"/>
</dbReference>
<dbReference type="PANTHER" id="PTHR23132">
    <property type="entry name" value="D-ALANINE--D-ALANINE LIGASE"/>
    <property type="match status" value="1"/>
</dbReference>
<keyword evidence="4" id="KW-0547">Nucleotide-binding</keyword>
<keyword evidence="4" id="KW-0067">ATP-binding</keyword>
<evidence type="ECO:0000256" key="1">
    <source>
        <dbReference type="ARBA" id="ARBA00010871"/>
    </source>
</evidence>
<dbReference type="Gene3D" id="3.30.470.20">
    <property type="entry name" value="ATP-grasp fold, B domain"/>
    <property type="match status" value="1"/>
</dbReference>
<dbReference type="SUPFAM" id="SSF56059">
    <property type="entry name" value="Glutathione synthetase ATP-binding domain-like"/>
    <property type="match status" value="1"/>
</dbReference>
<dbReference type="AlphaFoldDB" id="A0A0G1Y046"/>
<feature type="domain" description="ATP-grasp" evidence="5">
    <location>
        <begin position="111"/>
        <end position="318"/>
    </location>
</feature>
<dbReference type="Gene3D" id="3.40.50.20">
    <property type="match status" value="1"/>
</dbReference>
<dbReference type="InterPro" id="IPR013815">
    <property type="entry name" value="ATP_grasp_subdomain_1"/>
</dbReference>
<dbReference type="PATRIC" id="fig|1618650.3.peg.271"/>
<dbReference type="Proteomes" id="UP000034290">
    <property type="component" value="Unassembled WGS sequence"/>
</dbReference>
<evidence type="ECO:0000259" key="5">
    <source>
        <dbReference type="PROSITE" id="PS50975"/>
    </source>
</evidence>
<reference evidence="6 7" key="1">
    <citation type="journal article" date="2015" name="Nature">
        <title>rRNA introns, odd ribosomes, and small enigmatic genomes across a large radiation of phyla.</title>
        <authorList>
            <person name="Brown C.T."/>
            <person name="Hug L.A."/>
            <person name="Thomas B.C."/>
            <person name="Sharon I."/>
            <person name="Castelle C.J."/>
            <person name="Singh A."/>
            <person name="Wilkins M.J."/>
            <person name="Williams K.H."/>
            <person name="Banfield J.F."/>
        </authorList>
    </citation>
    <scope>NUCLEOTIDE SEQUENCE [LARGE SCALE GENOMIC DNA]</scope>
</reference>
<dbReference type="SUPFAM" id="SSF52440">
    <property type="entry name" value="PreATP-grasp domain"/>
    <property type="match status" value="1"/>
</dbReference>
<dbReference type="EMBL" id="LCRM01000021">
    <property type="protein sequence ID" value="KKW36591.1"/>
    <property type="molecule type" value="Genomic_DNA"/>
</dbReference>
<sequence length="323" mass="35556">MAKTIVGVLRGGASSEYNLSLKTGTAIIDNLAPERYESRDIFIDKKGVWNLRGRPMSPMRALAQVDVVLNALHGGAGEDGTVGRILQQAGIPYAGSRPLQSAMALNKIRSREILGRAGVVMPRAIWFTLNDEATTGEMAKVTFSLFPPPYVIKPPTEGSSYGITIAKHLVDVPEAIGDALDLYGSVLVEEYIRGREASVGLIEHFRREDLYALPPARTLVPEGWRMQHPSHHEEGTLHHFVPSDFNDAQKRYLMDTARTAHRTLALNHFSHADFIVTPHKIYLLEVNALPGLYPGAAFPKMLDSVGISMGDFLEHSIQLARDV</sequence>
<protein>
    <submittedName>
        <fullName evidence="6">D-alanine-D-alanine ligase</fullName>
    </submittedName>
</protein>
<evidence type="ECO:0000313" key="6">
    <source>
        <dbReference type="EMBL" id="KKW36591.1"/>
    </source>
</evidence>
<dbReference type="GO" id="GO:0008716">
    <property type="term" value="F:D-alanine-D-alanine ligase activity"/>
    <property type="evidence" value="ECO:0007669"/>
    <property type="project" value="InterPro"/>
</dbReference>
<proteinExistence type="inferred from homology"/>
<dbReference type="PROSITE" id="PS50975">
    <property type="entry name" value="ATP_GRASP"/>
    <property type="match status" value="1"/>
</dbReference>
<keyword evidence="2 6" id="KW-0436">Ligase</keyword>
<comment type="caution">
    <text evidence="6">The sequence shown here is derived from an EMBL/GenBank/DDBJ whole genome shotgun (WGS) entry which is preliminary data.</text>
</comment>
<evidence type="ECO:0000256" key="3">
    <source>
        <dbReference type="ARBA" id="ARBA00023316"/>
    </source>
</evidence>
<evidence type="ECO:0000256" key="2">
    <source>
        <dbReference type="ARBA" id="ARBA00022598"/>
    </source>
</evidence>
<dbReference type="Gene3D" id="3.30.1490.20">
    <property type="entry name" value="ATP-grasp fold, A domain"/>
    <property type="match status" value="1"/>
</dbReference>
<dbReference type="Pfam" id="PF01820">
    <property type="entry name" value="Dala_Dala_lig_N"/>
    <property type="match status" value="1"/>
</dbReference>
<dbReference type="GO" id="GO:0005524">
    <property type="term" value="F:ATP binding"/>
    <property type="evidence" value="ECO:0007669"/>
    <property type="project" value="UniProtKB-UniRule"/>
</dbReference>
<dbReference type="GO" id="GO:0046872">
    <property type="term" value="F:metal ion binding"/>
    <property type="evidence" value="ECO:0007669"/>
    <property type="project" value="InterPro"/>
</dbReference>
<accession>A0A0G1Y046</accession>
<evidence type="ECO:0000313" key="7">
    <source>
        <dbReference type="Proteomes" id="UP000034290"/>
    </source>
</evidence>
<dbReference type="InterPro" id="IPR011095">
    <property type="entry name" value="Dala_Dala_lig_C"/>
</dbReference>
<comment type="similarity">
    <text evidence="1">Belongs to the D-alanine--D-alanine ligase family.</text>
</comment>
<name>A0A0G1Y046_9BACT</name>